<evidence type="ECO:0000256" key="1">
    <source>
        <dbReference type="ARBA" id="ARBA00012513"/>
    </source>
</evidence>
<evidence type="ECO:0000256" key="2">
    <source>
        <dbReference type="ARBA" id="ARBA00022527"/>
    </source>
</evidence>
<evidence type="ECO:0000256" key="3">
    <source>
        <dbReference type="ARBA" id="ARBA00022679"/>
    </source>
</evidence>
<dbReference type="EC" id="2.7.11.1" evidence="1"/>
<dbReference type="PANTHER" id="PTHR44899:SF3">
    <property type="entry name" value="SERINE_THREONINE-PROTEIN KINASE NEK1"/>
    <property type="match status" value="1"/>
</dbReference>
<comment type="catalytic activity">
    <reaction evidence="7">
        <text>L-threonyl-[protein] + ATP = O-phospho-L-threonyl-[protein] + ADP + H(+)</text>
        <dbReference type="Rhea" id="RHEA:46608"/>
        <dbReference type="Rhea" id="RHEA-COMP:11060"/>
        <dbReference type="Rhea" id="RHEA-COMP:11605"/>
        <dbReference type="ChEBI" id="CHEBI:15378"/>
        <dbReference type="ChEBI" id="CHEBI:30013"/>
        <dbReference type="ChEBI" id="CHEBI:30616"/>
        <dbReference type="ChEBI" id="CHEBI:61977"/>
        <dbReference type="ChEBI" id="CHEBI:456216"/>
        <dbReference type="EC" id="2.7.11.1"/>
    </reaction>
</comment>
<keyword evidence="6" id="KW-0067">ATP-binding</keyword>
<dbReference type="GO" id="GO:0004674">
    <property type="term" value="F:protein serine/threonine kinase activity"/>
    <property type="evidence" value="ECO:0007669"/>
    <property type="project" value="UniProtKB-KW"/>
</dbReference>
<keyword evidence="3" id="KW-0808">Transferase</keyword>
<keyword evidence="5" id="KW-0418">Kinase</keyword>
<evidence type="ECO:0000256" key="4">
    <source>
        <dbReference type="ARBA" id="ARBA00022741"/>
    </source>
</evidence>
<evidence type="ECO:0000256" key="5">
    <source>
        <dbReference type="ARBA" id="ARBA00022777"/>
    </source>
</evidence>
<reference evidence="9" key="1">
    <citation type="submission" date="2019-11" db="UniProtKB">
        <authorList>
            <consortium name="WormBaseParasite"/>
        </authorList>
    </citation>
    <scope>IDENTIFICATION</scope>
</reference>
<evidence type="ECO:0000256" key="7">
    <source>
        <dbReference type="ARBA" id="ARBA00047899"/>
    </source>
</evidence>
<evidence type="ECO:0000313" key="9">
    <source>
        <dbReference type="WBParaSite" id="MCU_006211-RA"/>
    </source>
</evidence>
<dbReference type="Gene3D" id="3.30.200.20">
    <property type="entry name" value="Phosphorylase Kinase, domain 1"/>
    <property type="match status" value="1"/>
</dbReference>
<dbReference type="WBParaSite" id="MCU_006211-RA">
    <property type="protein sequence ID" value="MCU_006211-RA"/>
    <property type="gene ID" value="MCU_006211"/>
</dbReference>
<dbReference type="InterPro" id="IPR051131">
    <property type="entry name" value="NEK_Ser/Thr_kinase_NIMA"/>
</dbReference>
<dbReference type="InterPro" id="IPR011009">
    <property type="entry name" value="Kinase-like_dom_sf"/>
</dbReference>
<accession>A0A5K3F7X7</accession>
<dbReference type="GO" id="GO:0005524">
    <property type="term" value="F:ATP binding"/>
    <property type="evidence" value="ECO:0007669"/>
    <property type="project" value="UniProtKB-KW"/>
</dbReference>
<keyword evidence="2" id="KW-0723">Serine/threonine-protein kinase</keyword>
<keyword evidence="4" id="KW-0547">Nucleotide-binding</keyword>
<sequence>MENYDKIRKIGEGAFGVAWLVSCKKSKSLKVIKEIGISRMNQKEIDESRRE</sequence>
<protein>
    <recommendedName>
        <fullName evidence="1">non-specific serine/threonine protein kinase</fullName>
        <ecNumber evidence="1">2.7.11.1</ecNumber>
    </recommendedName>
</protein>
<dbReference type="PANTHER" id="PTHR44899">
    <property type="entry name" value="CAMK FAMILY PROTEIN KINASE"/>
    <property type="match status" value="1"/>
</dbReference>
<evidence type="ECO:0000256" key="8">
    <source>
        <dbReference type="ARBA" id="ARBA00048679"/>
    </source>
</evidence>
<dbReference type="AlphaFoldDB" id="A0A5K3F7X7"/>
<comment type="catalytic activity">
    <reaction evidence="8">
        <text>L-seryl-[protein] + ATP = O-phospho-L-seryl-[protein] + ADP + H(+)</text>
        <dbReference type="Rhea" id="RHEA:17989"/>
        <dbReference type="Rhea" id="RHEA-COMP:9863"/>
        <dbReference type="Rhea" id="RHEA-COMP:11604"/>
        <dbReference type="ChEBI" id="CHEBI:15378"/>
        <dbReference type="ChEBI" id="CHEBI:29999"/>
        <dbReference type="ChEBI" id="CHEBI:30616"/>
        <dbReference type="ChEBI" id="CHEBI:83421"/>
        <dbReference type="ChEBI" id="CHEBI:456216"/>
        <dbReference type="EC" id="2.7.11.1"/>
    </reaction>
</comment>
<proteinExistence type="predicted"/>
<evidence type="ECO:0000256" key="6">
    <source>
        <dbReference type="ARBA" id="ARBA00022840"/>
    </source>
</evidence>
<name>A0A5K3F7X7_MESCO</name>
<dbReference type="PROSITE" id="PS51257">
    <property type="entry name" value="PROKAR_LIPOPROTEIN"/>
    <property type="match status" value="1"/>
</dbReference>
<organism evidence="9">
    <name type="scientific">Mesocestoides corti</name>
    <name type="common">Flatworm</name>
    <dbReference type="NCBI Taxonomy" id="53468"/>
    <lineage>
        <taxon>Eukaryota</taxon>
        <taxon>Metazoa</taxon>
        <taxon>Spiralia</taxon>
        <taxon>Lophotrochozoa</taxon>
        <taxon>Platyhelminthes</taxon>
        <taxon>Cestoda</taxon>
        <taxon>Eucestoda</taxon>
        <taxon>Cyclophyllidea</taxon>
        <taxon>Mesocestoididae</taxon>
        <taxon>Mesocestoides</taxon>
    </lineage>
</organism>
<dbReference type="SUPFAM" id="SSF56112">
    <property type="entry name" value="Protein kinase-like (PK-like)"/>
    <property type="match status" value="1"/>
</dbReference>